<dbReference type="SUPFAM" id="SSF52087">
    <property type="entry name" value="CRAL/TRIO domain"/>
    <property type="match status" value="1"/>
</dbReference>
<protein>
    <submittedName>
        <fullName evidence="4">Uncharacterized protein</fullName>
    </submittedName>
</protein>
<dbReference type="Pfam" id="PF00620">
    <property type="entry name" value="RhoGAP"/>
    <property type="match status" value="1"/>
</dbReference>
<feature type="region of interest" description="Disordered" evidence="1">
    <location>
        <begin position="558"/>
        <end position="594"/>
    </location>
</feature>
<feature type="compositionally biased region" description="Low complexity" evidence="1">
    <location>
        <begin position="747"/>
        <end position="784"/>
    </location>
</feature>
<gene>
    <name evidence="4" type="ORF">N0V83_008797</name>
</gene>
<keyword evidence="5" id="KW-1185">Reference proteome</keyword>
<dbReference type="AlphaFoldDB" id="A0A9W9CJ92"/>
<dbReference type="PROSITE" id="PS50238">
    <property type="entry name" value="RHOGAP"/>
    <property type="match status" value="1"/>
</dbReference>
<dbReference type="Gene3D" id="3.40.525.10">
    <property type="entry name" value="CRAL-TRIO lipid binding domain"/>
    <property type="match status" value="1"/>
</dbReference>
<dbReference type="CDD" id="cd00170">
    <property type="entry name" value="SEC14"/>
    <property type="match status" value="1"/>
</dbReference>
<dbReference type="GO" id="GO:0005737">
    <property type="term" value="C:cytoplasm"/>
    <property type="evidence" value="ECO:0007669"/>
    <property type="project" value="TreeGrafter"/>
</dbReference>
<dbReference type="OrthoDB" id="410651at2759"/>
<dbReference type="InterPro" id="IPR001251">
    <property type="entry name" value="CRAL-TRIO_dom"/>
</dbReference>
<feature type="compositionally biased region" description="Low complexity" evidence="1">
    <location>
        <begin position="698"/>
        <end position="713"/>
    </location>
</feature>
<feature type="region of interest" description="Disordered" evidence="1">
    <location>
        <begin position="856"/>
        <end position="875"/>
    </location>
</feature>
<sequence>MSGMRAHIASRLRSSSLSAVPPSRQSSEYSGDLAKIAASVLYRSPLPSKEGRPVFILNAAALPDSHEADYDSLLPYVLARLPEEDDLLKGFEYEVVFFAGDGDTSATSKKHRPGWGWFLQAYHVLSRAMRKRLQKLYIVHEKAWVRILTEIFSTIVSPKFRRKIYHLSSLTTLALQIPIENLLIPPSTYLTDRRVSDDVFAPYASGKRAFAVRNPFPASSNGKTRFPRVLRETTSFVLLEPNITYEGIFRIPPNSKLRDVLKEAYDRGQKYIIWKDNGVTLPVPPYPNSEHQDDIIAEVDPKDAYSVFMAAALIKAWYASLRQPIFPTESYRDLKRLYGDVQEVPNLDQLRDLFSPTSEWSLLPGISREIVVRHLLPLLSMVAARQEQNKMTAENLAVCFAPALLCGPDHIEDAKMSSIIRRIFTHAIDMWSEGLREACGQTANEFEEELKLPKDEFDWDDPVEGKRSSRDSRGSLEQQASGITLQDNEKLPVYSEQHLNEEIPPPLPPRSRVPSTKSSADSVQRKPAPPLVVPPRYSTIISDAPEDVAESPITYAATTDGFAPRRDADDQGPPLPQRWNAVPDEKKSGTSNPVSLSASARYHAQNDSTCPVSAFASKINLPKRKTLTTTQVDNVEKSGVAQDEVRKVSDIQGLGPGHVVVQSGFALPGLTTTTKHNSNTGAKRAPSSNSSYYTGNETPSPTTPSSAVSAPPASSLDFAFRRPSIPASASRTPSINSLARPVHPGANPTITTTTINPITSRPASKSTSLPTPTSSTPRLRAPSPALLQRMPSFEKSGLQQQQQQEGGESCPVRKMFTPKKLNLKKQSVEDLRRLYEERRGRRVRLLRRGGIDILMFTSPPSPTETGSKSLTYGEE</sequence>
<dbReference type="CDD" id="cd00159">
    <property type="entry name" value="RhoGAP"/>
    <property type="match status" value="1"/>
</dbReference>
<dbReference type="EMBL" id="JAPEUY010000016">
    <property type="protein sequence ID" value="KAJ4365179.1"/>
    <property type="molecule type" value="Genomic_DNA"/>
</dbReference>
<dbReference type="Pfam" id="PF13716">
    <property type="entry name" value="CRAL_TRIO_2"/>
    <property type="match status" value="1"/>
</dbReference>
<reference evidence="4" key="1">
    <citation type="submission" date="2022-10" db="EMBL/GenBank/DDBJ databases">
        <title>Tapping the CABI collections for fungal endophytes: first genome assemblies for Collariella, Neodidymelliopsis, Ascochyta clinopodiicola, Didymella pomorum, Didymosphaeria variabile, Neocosmospora piperis and Neocucurbitaria cava.</title>
        <authorList>
            <person name="Hill R."/>
        </authorList>
    </citation>
    <scope>NUCLEOTIDE SEQUENCE</scope>
    <source>
        <strain evidence="4">IMI 356814</strain>
    </source>
</reference>
<dbReference type="Gene3D" id="1.10.555.10">
    <property type="entry name" value="Rho GTPase activation protein"/>
    <property type="match status" value="1"/>
</dbReference>
<feature type="compositionally biased region" description="Basic and acidic residues" evidence="1">
    <location>
        <begin position="463"/>
        <end position="474"/>
    </location>
</feature>
<organism evidence="4 5">
    <name type="scientific">Neocucurbitaria cava</name>
    <dbReference type="NCBI Taxonomy" id="798079"/>
    <lineage>
        <taxon>Eukaryota</taxon>
        <taxon>Fungi</taxon>
        <taxon>Dikarya</taxon>
        <taxon>Ascomycota</taxon>
        <taxon>Pezizomycotina</taxon>
        <taxon>Dothideomycetes</taxon>
        <taxon>Pleosporomycetidae</taxon>
        <taxon>Pleosporales</taxon>
        <taxon>Pleosporineae</taxon>
        <taxon>Cucurbitariaceae</taxon>
        <taxon>Neocucurbitaria</taxon>
    </lineage>
</organism>
<dbReference type="InterPro" id="IPR008936">
    <property type="entry name" value="Rho_GTPase_activation_prot"/>
</dbReference>
<feature type="compositionally biased region" description="Polar residues" evidence="1">
    <location>
        <begin position="863"/>
        <end position="875"/>
    </location>
</feature>
<dbReference type="SMART" id="SM00324">
    <property type="entry name" value="RhoGAP"/>
    <property type="match status" value="1"/>
</dbReference>
<feature type="region of interest" description="Disordered" evidence="1">
    <location>
        <begin position="726"/>
        <end position="784"/>
    </location>
</feature>
<comment type="caution">
    <text evidence="4">The sequence shown here is derived from an EMBL/GenBank/DDBJ whole genome shotgun (WGS) entry which is preliminary data.</text>
</comment>
<evidence type="ECO:0000259" key="3">
    <source>
        <dbReference type="PROSITE" id="PS50238"/>
    </source>
</evidence>
<dbReference type="Proteomes" id="UP001140560">
    <property type="component" value="Unassembled WGS sequence"/>
</dbReference>
<feature type="compositionally biased region" description="Polar residues" evidence="1">
    <location>
        <begin position="727"/>
        <end position="737"/>
    </location>
</feature>
<dbReference type="PROSITE" id="PS50191">
    <property type="entry name" value="CRAL_TRIO"/>
    <property type="match status" value="1"/>
</dbReference>
<feature type="compositionally biased region" description="Polar residues" evidence="1">
    <location>
        <begin position="671"/>
        <end position="697"/>
    </location>
</feature>
<evidence type="ECO:0000259" key="2">
    <source>
        <dbReference type="PROSITE" id="PS50191"/>
    </source>
</evidence>
<dbReference type="PANTHER" id="PTHR45808:SF2">
    <property type="entry name" value="RHO GTPASE-ACTIVATING PROTEIN 68F"/>
    <property type="match status" value="1"/>
</dbReference>
<proteinExistence type="predicted"/>
<feature type="domain" description="Rho-GAP" evidence="3">
    <location>
        <begin position="216"/>
        <end position="431"/>
    </location>
</feature>
<name>A0A9W9CJ92_9PLEO</name>
<evidence type="ECO:0000313" key="4">
    <source>
        <dbReference type="EMBL" id="KAJ4365179.1"/>
    </source>
</evidence>
<feature type="region of interest" description="Disordered" evidence="1">
    <location>
        <begin position="450"/>
        <end position="536"/>
    </location>
</feature>
<feature type="domain" description="CRAL-TRIO" evidence="2">
    <location>
        <begin position="29"/>
        <end position="185"/>
    </location>
</feature>
<evidence type="ECO:0000256" key="1">
    <source>
        <dbReference type="SAM" id="MobiDB-lite"/>
    </source>
</evidence>
<feature type="compositionally biased region" description="Polar residues" evidence="1">
    <location>
        <begin position="475"/>
        <end position="486"/>
    </location>
</feature>
<feature type="region of interest" description="Disordered" evidence="1">
    <location>
        <begin position="671"/>
        <end position="713"/>
    </location>
</feature>
<dbReference type="PANTHER" id="PTHR45808">
    <property type="entry name" value="RHO GTPASE-ACTIVATING PROTEIN 68F"/>
    <property type="match status" value="1"/>
</dbReference>
<accession>A0A9W9CJ92</accession>
<dbReference type="SUPFAM" id="SSF48350">
    <property type="entry name" value="GTPase activation domain, GAP"/>
    <property type="match status" value="1"/>
</dbReference>
<evidence type="ECO:0000313" key="5">
    <source>
        <dbReference type="Proteomes" id="UP001140560"/>
    </source>
</evidence>
<dbReference type="InterPro" id="IPR036865">
    <property type="entry name" value="CRAL-TRIO_dom_sf"/>
</dbReference>
<dbReference type="GO" id="GO:0005096">
    <property type="term" value="F:GTPase activator activity"/>
    <property type="evidence" value="ECO:0007669"/>
    <property type="project" value="TreeGrafter"/>
</dbReference>
<dbReference type="InterPro" id="IPR000198">
    <property type="entry name" value="RhoGAP_dom"/>
</dbReference>
<dbReference type="GO" id="GO:0007264">
    <property type="term" value="P:small GTPase-mediated signal transduction"/>
    <property type="evidence" value="ECO:0007669"/>
    <property type="project" value="TreeGrafter"/>
</dbReference>